<gene>
    <name evidence="9" type="ORF">F443_09295</name>
</gene>
<keyword evidence="4 6" id="KW-0862">Zinc</keyword>
<comment type="caution">
    <text evidence="9">The sequence shown here is derived from an EMBL/GenBank/DDBJ whole genome shotgun (WGS) entry which is preliminary data.</text>
</comment>
<dbReference type="eggNOG" id="KOG2661">
    <property type="taxonomic scope" value="Eukaryota"/>
</dbReference>
<protein>
    <recommendedName>
        <fullName evidence="8">Peptidase M48 domain-containing protein</fullName>
    </recommendedName>
</protein>
<evidence type="ECO:0000256" key="6">
    <source>
        <dbReference type="RuleBase" id="RU003983"/>
    </source>
</evidence>
<keyword evidence="3 6" id="KW-0378">Hydrolase</keyword>
<dbReference type="CDD" id="cd07331">
    <property type="entry name" value="M48C_Oma1_like"/>
    <property type="match status" value="1"/>
</dbReference>
<accession>V9F462</accession>
<dbReference type="InterPro" id="IPR051156">
    <property type="entry name" value="Mito/Outer_Membr_Metalloprot"/>
</dbReference>
<keyword evidence="7" id="KW-1133">Transmembrane helix</keyword>
<evidence type="ECO:0000256" key="5">
    <source>
        <dbReference type="ARBA" id="ARBA00023049"/>
    </source>
</evidence>
<dbReference type="InterPro" id="IPR001915">
    <property type="entry name" value="Peptidase_M48"/>
</dbReference>
<dbReference type="Pfam" id="PF01435">
    <property type="entry name" value="Peptidase_M48"/>
    <property type="match status" value="1"/>
</dbReference>
<evidence type="ECO:0000256" key="1">
    <source>
        <dbReference type="ARBA" id="ARBA00022670"/>
    </source>
</evidence>
<dbReference type="GO" id="GO:0051603">
    <property type="term" value="P:proteolysis involved in protein catabolic process"/>
    <property type="evidence" value="ECO:0007669"/>
    <property type="project" value="TreeGrafter"/>
</dbReference>
<dbReference type="Gene3D" id="3.30.2010.10">
    <property type="entry name" value="Metalloproteases ('zincins'), catalytic domain"/>
    <property type="match status" value="1"/>
</dbReference>
<sequence>MSKVRHWREDWQRMPPYLKAVVVGSATIGGLYVVNHVEIMPLTNRRRIMFLSPEHEERLGEQAYREILSSSRLLPPSHPMSRAVTRVGRKIAQETNAPFMKWTFHVIEAKEPNAFCLPGGKVFVHSGLFKVLRNEDALAAVMFHEAAHGLARHGAEKISFSLLVYGLLALIFPDYGQISDLMVKLAVDLPFSRKLELEADSIGLRLMAQACYDPRASIQMNTSLGQLDKGSQFKYFSTHPPSAERVQALREQLNNALEIYEASDCGSRKQAFAKAMKPAFSPQVILDHQLGSNRIAVSSQLIKSEASSKNQRFTASTNIVSTVKTRFV</sequence>
<dbReference type="PANTHER" id="PTHR22726:SF1">
    <property type="entry name" value="METALLOENDOPEPTIDASE OMA1, MITOCHONDRIAL"/>
    <property type="match status" value="1"/>
</dbReference>
<evidence type="ECO:0000259" key="8">
    <source>
        <dbReference type="Pfam" id="PF01435"/>
    </source>
</evidence>
<feature type="transmembrane region" description="Helical" evidence="7">
    <location>
        <begin position="20"/>
        <end position="39"/>
    </location>
</feature>
<proteinExistence type="inferred from homology"/>
<evidence type="ECO:0000313" key="9">
    <source>
        <dbReference type="EMBL" id="ETI46304.1"/>
    </source>
</evidence>
<evidence type="ECO:0000256" key="7">
    <source>
        <dbReference type="SAM" id="Phobius"/>
    </source>
</evidence>
<dbReference type="PANTHER" id="PTHR22726">
    <property type="entry name" value="METALLOENDOPEPTIDASE OMA1"/>
    <property type="match status" value="1"/>
</dbReference>
<keyword evidence="5 6" id="KW-0482">Metalloprotease</keyword>
<evidence type="ECO:0000313" key="10">
    <source>
        <dbReference type="Proteomes" id="UP000018721"/>
    </source>
</evidence>
<evidence type="ECO:0000256" key="3">
    <source>
        <dbReference type="ARBA" id="ARBA00022801"/>
    </source>
</evidence>
<comment type="cofactor">
    <cofactor evidence="6">
        <name>Zn(2+)</name>
        <dbReference type="ChEBI" id="CHEBI:29105"/>
    </cofactor>
    <text evidence="6">Binds 1 zinc ion per subunit.</text>
</comment>
<dbReference type="GO" id="GO:0004222">
    <property type="term" value="F:metalloendopeptidase activity"/>
    <property type="evidence" value="ECO:0007669"/>
    <property type="project" value="InterPro"/>
</dbReference>
<keyword evidence="2" id="KW-0479">Metal-binding</keyword>
<keyword evidence="7" id="KW-0472">Membrane</keyword>
<name>V9F462_PHYNI</name>
<dbReference type="Proteomes" id="UP000018721">
    <property type="component" value="Unassembled WGS sequence"/>
</dbReference>
<dbReference type="EMBL" id="ANIZ01001587">
    <property type="protein sequence ID" value="ETI46304.1"/>
    <property type="molecule type" value="Genomic_DNA"/>
</dbReference>
<keyword evidence="1 6" id="KW-0645">Protease</keyword>
<evidence type="ECO:0000256" key="2">
    <source>
        <dbReference type="ARBA" id="ARBA00022723"/>
    </source>
</evidence>
<evidence type="ECO:0000256" key="4">
    <source>
        <dbReference type="ARBA" id="ARBA00022833"/>
    </source>
</evidence>
<organism evidence="9 10">
    <name type="scientific">Phytophthora nicotianae P1569</name>
    <dbReference type="NCBI Taxonomy" id="1317065"/>
    <lineage>
        <taxon>Eukaryota</taxon>
        <taxon>Sar</taxon>
        <taxon>Stramenopiles</taxon>
        <taxon>Oomycota</taxon>
        <taxon>Peronosporomycetes</taxon>
        <taxon>Peronosporales</taxon>
        <taxon>Peronosporaceae</taxon>
        <taxon>Phytophthora</taxon>
    </lineage>
</organism>
<keyword evidence="7" id="KW-0812">Transmembrane</keyword>
<reference evidence="9 10" key="1">
    <citation type="submission" date="2013-11" db="EMBL/GenBank/DDBJ databases">
        <title>The Genome Sequence of Phytophthora parasitica P1569.</title>
        <authorList>
            <consortium name="The Broad Institute Genomics Platform"/>
            <person name="Russ C."/>
            <person name="Tyler B."/>
            <person name="Panabieres F."/>
            <person name="Shan W."/>
            <person name="Tripathy S."/>
            <person name="Grunwald N."/>
            <person name="Machado M."/>
            <person name="Johnson C.S."/>
            <person name="Arredondo F."/>
            <person name="Hong C."/>
            <person name="Coffey M."/>
            <person name="Young S.K."/>
            <person name="Zeng Q."/>
            <person name="Gargeya S."/>
            <person name="Fitzgerald M."/>
            <person name="Abouelleil A."/>
            <person name="Alvarado L."/>
            <person name="Chapman S.B."/>
            <person name="Gainer-Dewar J."/>
            <person name="Goldberg J."/>
            <person name="Griggs A."/>
            <person name="Gujja S."/>
            <person name="Hansen M."/>
            <person name="Howarth C."/>
            <person name="Imamovic A."/>
            <person name="Ireland A."/>
            <person name="Larimer J."/>
            <person name="McCowan C."/>
            <person name="Murphy C."/>
            <person name="Pearson M."/>
            <person name="Poon T.W."/>
            <person name="Priest M."/>
            <person name="Roberts A."/>
            <person name="Saif S."/>
            <person name="Shea T."/>
            <person name="Sykes S."/>
            <person name="Wortman J."/>
            <person name="Nusbaum C."/>
            <person name="Birren B."/>
        </authorList>
    </citation>
    <scope>NUCLEOTIDE SEQUENCE [LARGE SCALE GENOMIC DNA]</scope>
    <source>
        <strain evidence="9 10">P1569</strain>
    </source>
</reference>
<dbReference type="GO" id="GO:0016020">
    <property type="term" value="C:membrane"/>
    <property type="evidence" value="ECO:0007669"/>
    <property type="project" value="TreeGrafter"/>
</dbReference>
<comment type="similarity">
    <text evidence="6">Belongs to the peptidase M48 family.</text>
</comment>
<keyword evidence="10" id="KW-1185">Reference proteome</keyword>
<dbReference type="OrthoDB" id="7464992at2759"/>
<dbReference type="GO" id="GO:0046872">
    <property type="term" value="F:metal ion binding"/>
    <property type="evidence" value="ECO:0007669"/>
    <property type="project" value="UniProtKB-KW"/>
</dbReference>
<dbReference type="AlphaFoldDB" id="V9F462"/>
<feature type="domain" description="Peptidase M48" evidence="8">
    <location>
        <begin position="83"/>
        <end position="251"/>
    </location>
</feature>